<dbReference type="OrthoDB" id="573258at2"/>
<keyword evidence="1" id="KW-0812">Transmembrane</keyword>
<proteinExistence type="predicted"/>
<dbReference type="EMBL" id="AAXW01000010">
    <property type="protein sequence ID" value="EAZ91934.1"/>
    <property type="molecule type" value="Genomic_DNA"/>
</dbReference>
<keyword evidence="1" id="KW-1133">Transmembrane helix</keyword>
<evidence type="ECO:0000313" key="3">
    <source>
        <dbReference type="Proteomes" id="UP000003781"/>
    </source>
</evidence>
<reference evidence="2 3" key="1">
    <citation type="submission" date="2007-03" db="EMBL/GenBank/DDBJ databases">
        <authorList>
            <person name="Stal L."/>
            <person name="Ferriera S."/>
            <person name="Johnson J."/>
            <person name="Kravitz S."/>
            <person name="Beeson K."/>
            <person name="Sutton G."/>
            <person name="Rogers Y.-H."/>
            <person name="Friedman R."/>
            <person name="Frazier M."/>
            <person name="Venter J.C."/>
        </authorList>
    </citation>
    <scope>NUCLEOTIDE SEQUENCE [LARGE SCALE GENOMIC DNA]</scope>
    <source>
        <strain evidence="2 3">CCY0110</strain>
    </source>
</reference>
<evidence type="ECO:0000313" key="2">
    <source>
        <dbReference type="EMBL" id="EAZ91934.1"/>
    </source>
</evidence>
<sequence>MDSKIETKIINHSSFQKIKTLIKIVSTGLISTAIIWELVNLYGTFHNWQVSKDLNWIFWIDRIALISHGIEALIAAYYTRLQQKNPLQYSIYTFFVGTVGLLELKIGQEGKE</sequence>
<dbReference type="Proteomes" id="UP000003781">
    <property type="component" value="Unassembled WGS sequence"/>
</dbReference>
<feature type="transmembrane region" description="Helical" evidence="1">
    <location>
        <begin position="20"/>
        <end position="36"/>
    </location>
</feature>
<name>A3INN6_9CHRO</name>
<dbReference type="AlphaFoldDB" id="A3INN6"/>
<keyword evidence="3" id="KW-1185">Reference proteome</keyword>
<keyword evidence="1" id="KW-0472">Membrane</keyword>
<protein>
    <submittedName>
        <fullName evidence="2">Uncharacterized protein</fullName>
    </submittedName>
</protein>
<evidence type="ECO:0000256" key="1">
    <source>
        <dbReference type="SAM" id="Phobius"/>
    </source>
</evidence>
<comment type="caution">
    <text evidence="2">The sequence shown here is derived from an EMBL/GenBank/DDBJ whole genome shotgun (WGS) entry which is preliminary data.</text>
</comment>
<dbReference type="RefSeq" id="WP_008275007.1">
    <property type="nucleotide sequence ID" value="NZ_AAXW01000010.1"/>
</dbReference>
<organism evidence="2 3">
    <name type="scientific">Crocosphaera chwakensis CCY0110</name>
    <dbReference type="NCBI Taxonomy" id="391612"/>
    <lineage>
        <taxon>Bacteria</taxon>
        <taxon>Bacillati</taxon>
        <taxon>Cyanobacteriota</taxon>
        <taxon>Cyanophyceae</taxon>
        <taxon>Oscillatoriophycideae</taxon>
        <taxon>Chroococcales</taxon>
        <taxon>Aphanothecaceae</taxon>
        <taxon>Crocosphaera</taxon>
        <taxon>Crocosphaera chwakensis</taxon>
    </lineage>
</organism>
<dbReference type="eggNOG" id="ENOG50330GI">
    <property type="taxonomic scope" value="Bacteria"/>
</dbReference>
<feature type="transmembrane region" description="Helical" evidence="1">
    <location>
        <begin position="56"/>
        <end position="77"/>
    </location>
</feature>
<gene>
    <name evidence="2" type="ORF">CY0110_29704</name>
</gene>
<accession>A3INN6</accession>